<protein>
    <submittedName>
        <fullName evidence="2">Uncharacterized protein</fullName>
    </submittedName>
</protein>
<dbReference type="Proteomes" id="UP001190700">
    <property type="component" value="Unassembled WGS sequence"/>
</dbReference>
<gene>
    <name evidence="2" type="ORF">CYMTET_52108</name>
</gene>
<feature type="region of interest" description="Disordered" evidence="1">
    <location>
        <begin position="600"/>
        <end position="643"/>
    </location>
</feature>
<feature type="region of interest" description="Disordered" evidence="1">
    <location>
        <begin position="430"/>
        <end position="526"/>
    </location>
</feature>
<evidence type="ECO:0000256" key="1">
    <source>
        <dbReference type="SAM" id="MobiDB-lite"/>
    </source>
</evidence>
<reference evidence="2 3" key="1">
    <citation type="journal article" date="2015" name="Genome Biol. Evol.">
        <title>Comparative Genomics of a Bacterivorous Green Alga Reveals Evolutionary Causalities and Consequences of Phago-Mixotrophic Mode of Nutrition.</title>
        <authorList>
            <person name="Burns J.A."/>
            <person name="Paasch A."/>
            <person name="Narechania A."/>
            <person name="Kim E."/>
        </authorList>
    </citation>
    <scope>NUCLEOTIDE SEQUENCE [LARGE SCALE GENOMIC DNA]</scope>
    <source>
        <strain evidence="2 3">PLY_AMNH</strain>
    </source>
</reference>
<evidence type="ECO:0000313" key="3">
    <source>
        <dbReference type="Proteomes" id="UP001190700"/>
    </source>
</evidence>
<sequence length="643" mass="67944">MDVVARINSAVKSFETGLQLLDSFRHTSNINDVQTLEILERAYVRTGGTLKLENRAKEVRRVKQQLEDLLRHSHDPKGSLHTGIFTNGSQEIEAWNIKMEEALVSLSAAKGGQGREVRGCAEALQAVAALILELGGMVRLGWVGSIGTTPRGTARGSHTLGAPRTSYRAGTGQGKGLASLLSSSPSPEGHPPLHRTPPEVKLMRVSSDASETITTASGTAKVGASAMYISPYVKDRFRRWMGTGSTAWSLVGDREHAGRETALTECSWKRGMWLAAGGRDTGNQEHRRSISVDMGQLQPGEEAGLPAVRVAAHPSWQRHRRRPSGGSKVTEIITALETKAAAPVAPAIAESETAGGPPAWTRLSRLWRGVPQIQRLLGGTHREEEAESVGEAASKPRAGGASETKVGSFVEKLERMNRDRLLRWSARLLSQSPADDAPQATPLGGGPAGGKAPPPAPRQRSYSEGDPEGEAGSSTRVDDLGAPDCGADAAVASPSLDGQAQGSSEAEAADPRESGMDGAGPRDFPLHAAPVAEGRVVEEALLEELLMCQAQLQEHEAMVKDAGRLQGVGDVTPLARGSRGSSTDNLLHVPEERVAVGAEAMEGSQEVSGHRRHLSDGNFGAMGLSPKGSERASVKGSEGGERP</sequence>
<organism evidence="2 3">
    <name type="scientific">Cymbomonas tetramitiformis</name>
    <dbReference type="NCBI Taxonomy" id="36881"/>
    <lineage>
        <taxon>Eukaryota</taxon>
        <taxon>Viridiplantae</taxon>
        <taxon>Chlorophyta</taxon>
        <taxon>Pyramimonadophyceae</taxon>
        <taxon>Pyramimonadales</taxon>
        <taxon>Pyramimonadaceae</taxon>
        <taxon>Cymbomonas</taxon>
    </lineage>
</organism>
<evidence type="ECO:0000313" key="2">
    <source>
        <dbReference type="EMBL" id="KAK3237849.1"/>
    </source>
</evidence>
<name>A0AAE0ERN9_9CHLO</name>
<feature type="compositionally biased region" description="Low complexity" evidence="1">
    <location>
        <begin position="176"/>
        <end position="187"/>
    </location>
</feature>
<accession>A0AAE0ERN9</accession>
<keyword evidence="3" id="KW-1185">Reference proteome</keyword>
<dbReference type="EMBL" id="LGRX02034421">
    <property type="protein sequence ID" value="KAK3237849.1"/>
    <property type="molecule type" value="Genomic_DNA"/>
</dbReference>
<proteinExistence type="predicted"/>
<comment type="caution">
    <text evidence="2">The sequence shown here is derived from an EMBL/GenBank/DDBJ whole genome shotgun (WGS) entry which is preliminary data.</text>
</comment>
<dbReference type="AlphaFoldDB" id="A0AAE0ERN9"/>
<feature type="region of interest" description="Disordered" evidence="1">
    <location>
        <begin position="379"/>
        <end position="406"/>
    </location>
</feature>
<feature type="region of interest" description="Disordered" evidence="1">
    <location>
        <begin position="150"/>
        <end position="199"/>
    </location>
</feature>
<feature type="compositionally biased region" description="Basic and acidic residues" evidence="1">
    <location>
        <begin position="628"/>
        <end position="643"/>
    </location>
</feature>